<evidence type="ECO:0000259" key="5">
    <source>
        <dbReference type="PROSITE" id="PS51037"/>
    </source>
</evidence>
<proteinExistence type="predicted"/>
<dbReference type="InterPro" id="IPR055129">
    <property type="entry name" value="YEATS_dom"/>
</dbReference>
<feature type="region of interest" description="Disordered" evidence="4">
    <location>
        <begin position="137"/>
        <end position="288"/>
    </location>
</feature>
<dbReference type="VEuPathDB" id="TriTrypDB:ADEAN_000756000"/>
<feature type="compositionally biased region" description="Basic residues" evidence="4">
    <location>
        <begin position="157"/>
        <end position="166"/>
    </location>
</feature>
<dbReference type="Pfam" id="PF03366">
    <property type="entry name" value="YEATS"/>
    <property type="match status" value="1"/>
</dbReference>
<feature type="coiled-coil region" evidence="3">
    <location>
        <begin position="289"/>
        <end position="316"/>
    </location>
</feature>
<dbReference type="Gene3D" id="2.60.40.1970">
    <property type="entry name" value="YEATS domain"/>
    <property type="match status" value="1"/>
</dbReference>
<feature type="compositionally biased region" description="Basic and acidic residues" evidence="4">
    <location>
        <begin position="168"/>
        <end position="177"/>
    </location>
</feature>
<dbReference type="Proteomes" id="UP000515908">
    <property type="component" value="Chromosome 16"/>
</dbReference>
<dbReference type="GO" id="GO:0006355">
    <property type="term" value="P:regulation of DNA-templated transcription"/>
    <property type="evidence" value="ECO:0007669"/>
    <property type="project" value="InterPro"/>
</dbReference>
<name>A0A7G2CJS3_9TRYP</name>
<evidence type="ECO:0000313" key="7">
    <source>
        <dbReference type="Proteomes" id="UP000515908"/>
    </source>
</evidence>
<dbReference type="PROSITE" id="PS51037">
    <property type="entry name" value="YEATS"/>
    <property type="match status" value="1"/>
</dbReference>
<comment type="subcellular location">
    <subcellularLocation>
        <location evidence="2">Nucleus</location>
    </subcellularLocation>
</comment>
<protein>
    <submittedName>
        <fullName evidence="6">YEATS family, putative</fullName>
    </submittedName>
</protein>
<dbReference type="AlphaFoldDB" id="A0A7G2CJS3"/>
<feature type="compositionally biased region" description="Low complexity" evidence="4">
    <location>
        <begin position="327"/>
        <end position="337"/>
    </location>
</feature>
<sequence>MSIVYCRDFKVQFKQRTFLLKNLSHDDFKTIKEVVVYFLKNYNHNTTHKLKSAEIHHKTVTNHYYICSTASDFDSRVTKTGSSENENELTEEREISFNIPFATSPRAFAIYPLHENTQKPRKLYTKKIDVLVHSSRDSSVSSATMSGGTPPVPVVPLKRKRGRPPKVRPAETAERPKTAPVTLVEVLPGNQRRSLSVDVDGRRRSSEHKKPHTTTPTIQEVRVRSSSVKEIEGTSDSEEGGRVKKGGVVSAALLQKKHKEKKRKTEEEDSTDSEHPYHPVANNEEYLREKKLREEAERARLLKKQTEENNATYRRQIKYFMNEHTTSHNNNHHNSNSDPPPPFVSDDLLQMGNRRDYYNQFYLNYFVKKSMLDPRNATTMKQALQETIETLKKKSPHPNTDYNAAFSEHKTKSLLLSSPESYLFNPFVQLYKPSEFYHHPHPKKSVLLPIVVGSCVEYVSREEEQRSHQWTVYVRGLFNGKYSHTSSDHYLSKCIEKVVFVLDKSFANPIRVVTEMPFEVTERGWGEFAVGVHVYLKVNREEGLGAKDILKFRTGVSRGGATRHTGSVQAVPPEYVHDNETRPAGE</sequence>
<feature type="compositionally biased region" description="Basic and acidic residues" evidence="4">
    <location>
        <begin position="221"/>
        <end position="232"/>
    </location>
</feature>
<evidence type="ECO:0000256" key="4">
    <source>
        <dbReference type="SAM" id="MobiDB-lite"/>
    </source>
</evidence>
<evidence type="ECO:0000256" key="1">
    <source>
        <dbReference type="ARBA" id="ARBA00023242"/>
    </source>
</evidence>
<organism evidence="6 7">
    <name type="scientific">Angomonas deanei</name>
    <dbReference type="NCBI Taxonomy" id="59799"/>
    <lineage>
        <taxon>Eukaryota</taxon>
        <taxon>Discoba</taxon>
        <taxon>Euglenozoa</taxon>
        <taxon>Kinetoplastea</taxon>
        <taxon>Metakinetoplastina</taxon>
        <taxon>Trypanosomatida</taxon>
        <taxon>Trypanosomatidae</taxon>
        <taxon>Strigomonadinae</taxon>
        <taxon>Angomonas</taxon>
    </lineage>
</organism>
<dbReference type="InterPro" id="IPR038704">
    <property type="entry name" value="YEAST_sf"/>
</dbReference>
<dbReference type="InterPro" id="IPR005033">
    <property type="entry name" value="YEATS"/>
</dbReference>
<evidence type="ECO:0000313" key="6">
    <source>
        <dbReference type="EMBL" id="CAD2220046.1"/>
    </source>
</evidence>
<dbReference type="EMBL" id="LR877160">
    <property type="protein sequence ID" value="CAD2220046.1"/>
    <property type="molecule type" value="Genomic_DNA"/>
</dbReference>
<feature type="compositionally biased region" description="Basic and acidic residues" evidence="4">
    <location>
        <begin position="575"/>
        <end position="586"/>
    </location>
</feature>
<dbReference type="OrthoDB" id="16041at2759"/>
<dbReference type="GO" id="GO:0005634">
    <property type="term" value="C:nucleus"/>
    <property type="evidence" value="ECO:0007669"/>
    <property type="project" value="UniProtKB-SubCell"/>
</dbReference>
<gene>
    <name evidence="6" type="ORF">ADEAN_000756000</name>
</gene>
<feature type="region of interest" description="Disordered" evidence="4">
    <location>
        <begin position="325"/>
        <end position="344"/>
    </location>
</feature>
<accession>A0A7G2CJS3</accession>
<evidence type="ECO:0000256" key="3">
    <source>
        <dbReference type="SAM" id="Coils"/>
    </source>
</evidence>
<keyword evidence="7" id="KW-1185">Reference proteome</keyword>
<keyword evidence="3" id="KW-0175">Coiled coil</keyword>
<feature type="region of interest" description="Disordered" evidence="4">
    <location>
        <begin position="559"/>
        <end position="586"/>
    </location>
</feature>
<evidence type="ECO:0000256" key="2">
    <source>
        <dbReference type="PROSITE-ProRule" id="PRU00376"/>
    </source>
</evidence>
<reference evidence="6 7" key="1">
    <citation type="submission" date="2020-08" db="EMBL/GenBank/DDBJ databases">
        <authorList>
            <person name="Newling K."/>
            <person name="Davey J."/>
            <person name="Forrester S."/>
        </authorList>
    </citation>
    <scope>NUCLEOTIDE SEQUENCE [LARGE SCALE GENOMIC DNA]</scope>
    <source>
        <strain evidence="7">Crithidia deanei Carvalho (ATCC PRA-265)</strain>
    </source>
</reference>
<feature type="compositionally biased region" description="Low complexity" evidence="4">
    <location>
        <begin position="137"/>
        <end position="146"/>
    </location>
</feature>
<feature type="domain" description="YEATS" evidence="5">
    <location>
        <begin position="440"/>
        <end position="586"/>
    </location>
</feature>
<dbReference type="PANTHER" id="PTHR23195">
    <property type="entry name" value="YEATS DOMAIN"/>
    <property type="match status" value="1"/>
</dbReference>
<keyword evidence="1 2" id="KW-0539">Nucleus</keyword>